<accession>A0ABU0ALE1</accession>
<dbReference type="InterPro" id="IPR016163">
    <property type="entry name" value="Ald_DH_C"/>
</dbReference>
<dbReference type="CDD" id="cd07109">
    <property type="entry name" value="ALDH_AAS00426"/>
    <property type="match status" value="1"/>
</dbReference>
<dbReference type="PROSITE" id="PS00687">
    <property type="entry name" value="ALDEHYDE_DEHYDR_GLU"/>
    <property type="match status" value="1"/>
</dbReference>
<feature type="domain" description="Aldehyde dehydrogenase" evidence="4">
    <location>
        <begin position="28"/>
        <end position="492"/>
    </location>
</feature>
<dbReference type="Gene3D" id="3.40.309.10">
    <property type="entry name" value="Aldehyde Dehydrogenase, Chain A, domain 2"/>
    <property type="match status" value="1"/>
</dbReference>
<organism evidence="5 6">
    <name type="scientific">Cytobacillus purgationiresistens</name>
    <dbReference type="NCBI Taxonomy" id="863449"/>
    <lineage>
        <taxon>Bacteria</taxon>
        <taxon>Bacillati</taxon>
        <taxon>Bacillota</taxon>
        <taxon>Bacilli</taxon>
        <taxon>Bacillales</taxon>
        <taxon>Bacillaceae</taxon>
        <taxon>Cytobacillus</taxon>
    </lineage>
</organism>
<evidence type="ECO:0000259" key="4">
    <source>
        <dbReference type="Pfam" id="PF00171"/>
    </source>
</evidence>
<gene>
    <name evidence="5" type="ORF">J2S17_003975</name>
</gene>
<comment type="caution">
    <text evidence="5">The sequence shown here is derived from an EMBL/GenBank/DDBJ whole genome shotgun (WGS) entry which is preliminary data.</text>
</comment>
<protein>
    <submittedName>
        <fullName evidence="5">Aldehyde dehydrogenase (NAD+)</fullName>
        <ecNumber evidence="5">1.2.1.3</ecNumber>
    </submittedName>
</protein>
<comment type="similarity">
    <text evidence="3">Belongs to the aldehyde dehydrogenase family.</text>
</comment>
<dbReference type="EMBL" id="JAUSUB010000020">
    <property type="protein sequence ID" value="MDQ0272083.1"/>
    <property type="molecule type" value="Genomic_DNA"/>
</dbReference>
<reference evidence="5 6" key="1">
    <citation type="submission" date="2023-07" db="EMBL/GenBank/DDBJ databases">
        <title>Genomic Encyclopedia of Type Strains, Phase IV (KMG-IV): sequencing the most valuable type-strain genomes for metagenomic binning, comparative biology and taxonomic classification.</title>
        <authorList>
            <person name="Goeker M."/>
        </authorList>
    </citation>
    <scope>NUCLEOTIDE SEQUENCE [LARGE SCALE GENOMIC DNA]</scope>
    <source>
        <strain evidence="5 6">DSM 23494</strain>
    </source>
</reference>
<name>A0ABU0ALE1_9BACI</name>
<dbReference type="InterPro" id="IPR015590">
    <property type="entry name" value="Aldehyde_DH_dom"/>
</dbReference>
<dbReference type="SUPFAM" id="SSF53720">
    <property type="entry name" value="ALDH-like"/>
    <property type="match status" value="1"/>
</dbReference>
<dbReference type="Proteomes" id="UP001238088">
    <property type="component" value="Unassembled WGS sequence"/>
</dbReference>
<dbReference type="GO" id="GO:0004029">
    <property type="term" value="F:aldehyde dehydrogenase (NAD+) activity"/>
    <property type="evidence" value="ECO:0007669"/>
    <property type="project" value="UniProtKB-EC"/>
</dbReference>
<keyword evidence="6" id="KW-1185">Reference proteome</keyword>
<evidence type="ECO:0000313" key="5">
    <source>
        <dbReference type="EMBL" id="MDQ0272083.1"/>
    </source>
</evidence>
<keyword evidence="1 3" id="KW-0560">Oxidoreductase</keyword>
<evidence type="ECO:0000256" key="2">
    <source>
        <dbReference type="PROSITE-ProRule" id="PRU10007"/>
    </source>
</evidence>
<evidence type="ECO:0000313" key="6">
    <source>
        <dbReference type="Proteomes" id="UP001238088"/>
    </source>
</evidence>
<evidence type="ECO:0000256" key="1">
    <source>
        <dbReference type="ARBA" id="ARBA00023002"/>
    </source>
</evidence>
<feature type="active site" evidence="2">
    <location>
        <position position="265"/>
    </location>
</feature>
<dbReference type="Gene3D" id="3.40.605.10">
    <property type="entry name" value="Aldehyde Dehydrogenase, Chain A, domain 1"/>
    <property type="match status" value="1"/>
</dbReference>
<proteinExistence type="inferred from homology"/>
<dbReference type="InterPro" id="IPR016162">
    <property type="entry name" value="Ald_DH_N"/>
</dbReference>
<dbReference type="PANTHER" id="PTHR11699">
    <property type="entry name" value="ALDEHYDE DEHYDROGENASE-RELATED"/>
    <property type="match status" value="1"/>
</dbReference>
<sequence>MSMVDVDYKGSIMIGKEKHLRMYIGGEWVESQSKTVFATYNPANGQLLAKIARGSEEDVKLAVEAADSAFESSEWQSFHPANRGKLLYDIALKIRDKKEELSQLETADTGKPITQARADVEAAAKYFDYYAGVADKVFGETIPIEPGILDYTVREPIGITAHIVPWNYPIQIMARSTAAAIATGNAVIVKPAEDTPLTALKLAELIDETDLPNGILNIVTGYGQEAGVALVKHRKVSHVTFTGSVITGIAVMSEAAKNVTPVTLELGGKSPNIIFADCDMEEASEWVVKSIIQNAGQTCSAGSRLLIEENIKDEFLELIKVRMEKLTVGPGIEDSDIGPIISEKQFNRIAELVSAAREEGARIVTGGERVIIEGSKEGCFYRPTILDQVGPNQCIAQEEVFGPVVTAFSFYDESEALELANNSEYGLVAGIWTKDIGKAHRLAGKIKAGQIFINNYGAGGGIQMPFGGYKKSGFGREKGLEALRNYTQLKNVAVKF</sequence>
<dbReference type="InterPro" id="IPR016161">
    <property type="entry name" value="Ald_DH/histidinol_DH"/>
</dbReference>
<dbReference type="InterPro" id="IPR029510">
    <property type="entry name" value="Ald_DH_CS_GLU"/>
</dbReference>
<dbReference type="EC" id="1.2.1.3" evidence="5"/>
<dbReference type="Pfam" id="PF00171">
    <property type="entry name" value="Aldedh"/>
    <property type="match status" value="1"/>
</dbReference>
<evidence type="ECO:0000256" key="3">
    <source>
        <dbReference type="RuleBase" id="RU003345"/>
    </source>
</evidence>